<gene>
    <name evidence="2" type="ORF">QYF61_017255</name>
</gene>
<dbReference type="EMBL" id="JAUNZN010000003">
    <property type="protein sequence ID" value="KAK4824675.1"/>
    <property type="molecule type" value="Genomic_DNA"/>
</dbReference>
<accession>A0AAN7S1B2</accession>
<evidence type="ECO:0000313" key="2">
    <source>
        <dbReference type="EMBL" id="KAK4824675.1"/>
    </source>
</evidence>
<comment type="caution">
    <text evidence="2">The sequence shown here is derived from an EMBL/GenBank/DDBJ whole genome shotgun (WGS) entry which is preliminary data.</text>
</comment>
<evidence type="ECO:0000313" key="3">
    <source>
        <dbReference type="Proteomes" id="UP001333110"/>
    </source>
</evidence>
<dbReference type="AlphaFoldDB" id="A0AAN7S1B2"/>
<organism evidence="2 3">
    <name type="scientific">Mycteria americana</name>
    <name type="common">Wood stork</name>
    <dbReference type="NCBI Taxonomy" id="33587"/>
    <lineage>
        <taxon>Eukaryota</taxon>
        <taxon>Metazoa</taxon>
        <taxon>Chordata</taxon>
        <taxon>Craniata</taxon>
        <taxon>Vertebrata</taxon>
        <taxon>Euteleostomi</taxon>
        <taxon>Archelosauria</taxon>
        <taxon>Archosauria</taxon>
        <taxon>Dinosauria</taxon>
        <taxon>Saurischia</taxon>
        <taxon>Theropoda</taxon>
        <taxon>Coelurosauria</taxon>
        <taxon>Aves</taxon>
        <taxon>Neognathae</taxon>
        <taxon>Neoaves</taxon>
        <taxon>Aequornithes</taxon>
        <taxon>Ciconiiformes</taxon>
        <taxon>Ciconiidae</taxon>
        <taxon>Mycteria</taxon>
    </lineage>
</organism>
<reference evidence="2 3" key="1">
    <citation type="journal article" date="2023" name="J. Hered.">
        <title>Chromosome-level genome of the wood stork (Mycteria americana) provides insight into avian chromosome evolution.</title>
        <authorList>
            <person name="Flamio R. Jr."/>
            <person name="Ramstad K.M."/>
        </authorList>
    </citation>
    <scope>NUCLEOTIDE SEQUENCE [LARGE SCALE GENOMIC DNA]</scope>
    <source>
        <strain evidence="2">JAX WOST 10</strain>
    </source>
</reference>
<sequence>MAFREQESQSKADLQNSNCEAKSYLKGTLQLIISSHKMVLASAMPYGQTWPHSHLGKPQGSKPWCQHQGSQQDRTRVPESPPTNCEGQAAHLCHFEEDRDPGLDAGEEAAMSDSCSQFPCCRQKSLRILNNRHVHTQSKDSNCNEEKPHKGPGPLRYVLQDPRRKTHGKGNSSGVPGQKITARMPLSTHRPVGNMEELIVNYLLAGDFIYDKQKEGEQAEQPQLSQPVLIGEVLQPSDHSLGPPLDPLQQVHVLLVLRAPELDAVLQVGSHQSRAEGQNHLPRPAGHASFDAAQDMVGLLGCERTLLAHDQLFVHQYPRVLFHRAALDHIIPQPVLKPRIAPTQDPALGLVEPHKVHTDPLLQLVQVPLDDIPSFWCVSCPTQLGVTCKIPEGALDLAVNVIDENIEQHWSQYGPLRDTTHH</sequence>
<feature type="region of interest" description="Disordered" evidence="1">
    <location>
        <begin position="51"/>
        <end position="87"/>
    </location>
</feature>
<dbReference type="Proteomes" id="UP001333110">
    <property type="component" value="Unassembled WGS sequence"/>
</dbReference>
<keyword evidence="3" id="KW-1185">Reference proteome</keyword>
<evidence type="ECO:0000256" key="1">
    <source>
        <dbReference type="SAM" id="MobiDB-lite"/>
    </source>
</evidence>
<proteinExistence type="predicted"/>
<feature type="region of interest" description="Disordered" evidence="1">
    <location>
        <begin position="135"/>
        <end position="156"/>
    </location>
</feature>
<protein>
    <submittedName>
        <fullName evidence="2">Uncharacterized protein</fullName>
    </submittedName>
</protein>
<name>A0AAN7S1B2_MYCAM</name>